<dbReference type="InterPro" id="IPR050796">
    <property type="entry name" value="SCF_F-box_component"/>
</dbReference>
<sequence length="410" mass="46315">MGNAASCVEASLWRSVWRGSHAMVGIRCKKFELLPQGLACLVPDHASFSAQPDLFFPDLPQDLLDRIRACLPLSTFVRASLVSKIWHESTFSLSLLDLSSALHPPEPWLFALCIEPANQGSYAFDYEFCRWRKVQFPFMSRDLMYPVAAANGLLCVNAYAEDQALLVLNPLMGTYKELPRWKERRFDPVVGLVVDINTCTFKVIAVASYEAEAVTEVYDSCTNQWIVTSRLPSQRKLVSACSLFSKGLFYCWSADPLDALLVYNVEEGTWSEVPMLLPKSYAYGKLVEHKDKLLLVGMYHGGDTFRSVRIWELQEPGKEMIEIARMPYGIMKDFCAKGKGPLNFQIVSSGDLLYLYAKRNPKLVVCNLTKEPALWQQLTPSSAFGMDRSEIYLFSFCVHAKIVSSIRMES</sequence>
<dbReference type="InterPro" id="IPR015915">
    <property type="entry name" value="Kelch-typ_b-propeller"/>
</dbReference>
<dbReference type="SUPFAM" id="SSF117281">
    <property type="entry name" value="Kelch motif"/>
    <property type="match status" value="1"/>
</dbReference>
<dbReference type="AlphaFoldDB" id="A0A9D4Z3G0"/>
<evidence type="ECO:0000313" key="3">
    <source>
        <dbReference type="Proteomes" id="UP000886520"/>
    </source>
</evidence>
<comment type="caution">
    <text evidence="2">The sequence shown here is derived from an EMBL/GenBank/DDBJ whole genome shotgun (WGS) entry which is preliminary data.</text>
</comment>
<dbReference type="InterPro" id="IPR056592">
    <property type="entry name" value="Beta-prop_At3g26010-like"/>
</dbReference>
<evidence type="ECO:0000259" key="1">
    <source>
        <dbReference type="Pfam" id="PF24750"/>
    </source>
</evidence>
<dbReference type="EMBL" id="JABFUD020000025">
    <property type="protein sequence ID" value="KAI5059754.1"/>
    <property type="molecule type" value="Genomic_DNA"/>
</dbReference>
<evidence type="ECO:0000313" key="2">
    <source>
        <dbReference type="EMBL" id="KAI5059754.1"/>
    </source>
</evidence>
<dbReference type="Proteomes" id="UP000886520">
    <property type="component" value="Chromosome 25"/>
</dbReference>
<dbReference type="Pfam" id="PF24750">
    <property type="entry name" value="b-prop_At3g26010-like"/>
    <property type="match status" value="1"/>
</dbReference>
<dbReference type="PANTHER" id="PTHR31672:SF2">
    <property type="entry name" value="F-BOX DOMAIN-CONTAINING PROTEIN"/>
    <property type="match status" value="1"/>
</dbReference>
<dbReference type="Gene3D" id="2.120.10.80">
    <property type="entry name" value="Kelch-type beta propeller"/>
    <property type="match status" value="1"/>
</dbReference>
<gene>
    <name evidence="2" type="ORF">GOP47_0026073</name>
</gene>
<accession>A0A9D4Z3G0</accession>
<dbReference type="InterPro" id="IPR036047">
    <property type="entry name" value="F-box-like_dom_sf"/>
</dbReference>
<dbReference type="PANTHER" id="PTHR31672">
    <property type="entry name" value="BNACNNG10540D PROTEIN"/>
    <property type="match status" value="1"/>
</dbReference>
<organism evidence="2 3">
    <name type="scientific">Adiantum capillus-veneris</name>
    <name type="common">Maidenhair fern</name>
    <dbReference type="NCBI Taxonomy" id="13818"/>
    <lineage>
        <taxon>Eukaryota</taxon>
        <taxon>Viridiplantae</taxon>
        <taxon>Streptophyta</taxon>
        <taxon>Embryophyta</taxon>
        <taxon>Tracheophyta</taxon>
        <taxon>Polypodiopsida</taxon>
        <taxon>Polypodiidae</taxon>
        <taxon>Polypodiales</taxon>
        <taxon>Pteridineae</taxon>
        <taxon>Pteridaceae</taxon>
        <taxon>Vittarioideae</taxon>
        <taxon>Adiantum</taxon>
    </lineage>
</organism>
<keyword evidence="3" id="KW-1185">Reference proteome</keyword>
<dbReference type="CDD" id="cd09917">
    <property type="entry name" value="F-box_SF"/>
    <property type="match status" value="1"/>
</dbReference>
<reference evidence="2" key="1">
    <citation type="submission" date="2021-01" db="EMBL/GenBank/DDBJ databases">
        <title>Adiantum capillus-veneris genome.</title>
        <authorList>
            <person name="Fang Y."/>
            <person name="Liao Q."/>
        </authorList>
    </citation>
    <scope>NUCLEOTIDE SEQUENCE</scope>
    <source>
        <strain evidence="2">H3</strain>
        <tissue evidence="2">Leaf</tissue>
    </source>
</reference>
<name>A0A9D4Z3G0_ADICA</name>
<proteinExistence type="predicted"/>
<dbReference type="OrthoDB" id="2095648at2759"/>
<feature type="domain" description="F-box protein At3g26010-like beta-propeller" evidence="1">
    <location>
        <begin position="144"/>
        <end position="370"/>
    </location>
</feature>
<dbReference type="SUPFAM" id="SSF81383">
    <property type="entry name" value="F-box domain"/>
    <property type="match status" value="1"/>
</dbReference>
<protein>
    <recommendedName>
        <fullName evidence="1">F-box protein At3g26010-like beta-propeller domain-containing protein</fullName>
    </recommendedName>
</protein>